<feature type="binding site" evidence="8">
    <location>
        <begin position="12"/>
        <end position="14"/>
    </location>
    <ligand>
        <name>GTP</name>
        <dbReference type="ChEBI" id="CHEBI:37565"/>
    </ligand>
</feature>
<comment type="function">
    <text evidence="8">Transfers a GMP moiety from GTP to Mo-molybdopterin (Mo-MPT) cofactor (Moco or molybdenum cofactor) to form Mo-molybdopterin guanine dinucleotide (Mo-MGD) cofactor.</text>
</comment>
<gene>
    <name evidence="8" type="primary">mobA</name>
    <name evidence="10" type="ORF">DCCM_3321</name>
</gene>
<keyword evidence="4 8" id="KW-0547">Nucleotide-binding</keyword>
<evidence type="ECO:0000256" key="1">
    <source>
        <dbReference type="ARBA" id="ARBA00022490"/>
    </source>
</evidence>
<dbReference type="RefSeq" id="WP_104372498.1">
    <property type="nucleotide sequence ID" value="NZ_BFAV01000130.1"/>
</dbReference>
<dbReference type="GO" id="GO:0046872">
    <property type="term" value="F:metal ion binding"/>
    <property type="evidence" value="ECO:0007669"/>
    <property type="project" value="UniProtKB-KW"/>
</dbReference>
<dbReference type="GO" id="GO:0005737">
    <property type="term" value="C:cytoplasm"/>
    <property type="evidence" value="ECO:0007669"/>
    <property type="project" value="UniProtKB-SubCell"/>
</dbReference>
<dbReference type="EMBL" id="BFAV01000130">
    <property type="protein sequence ID" value="GBF34209.1"/>
    <property type="molecule type" value="Genomic_DNA"/>
</dbReference>
<protein>
    <recommendedName>
        <fullName evidence="8">Probable molybdenum cofactor guanylyltransferase</fullName>
        <shortName evidence="8">MoCo guanylyltransferase</shortName>
        <ecNumber evidence="8">2.7.7.77</ecNumber>
    </recommendedName>
    <alternativeName>
        <fullName evidence="8">GTP:molybdopterin guanylyltransferase</fullName>
    </alternativeName>
    <alternativeName>
        <fullName evidence="8">Mo-MPT guanylyltransferase</fullName>
    </alternativeName>
    <alternativeName>
        <fullName evidence="8">Molybdopterin guanylyltransferase</fullName>
    </alternativeName>
    <alternativeName>
        <fullName evidence="8">Molybdopterin-guanine dinucleotide synthase</fullName>
        <shortName evidence="8">MGD synthase</shortName>
    </alternativeName>
</protein>
<feature type="domain" description="MobA-like NTP transferase" evidence="9">
    <location>
        <begin position="9"/>
        <end position="151"/>
    </location>
</feature>
<evidence type="ECO:0000313" key="10">
    <source>
        <dbReference type="EMBL" id="GBF34209.1"/>
    </source>
</evidence>
<dbReference type="HAMAP" id="MF_00316">
    <property type="entry name" value="MobA"/>
    <property type="match status" value="1"/>
</dbReference>
<sequence>MIQMNSVTGVVLAGGKSGRMGTDKAVLNIGGRSMLDRVMHELFRLFDQVLLVTGEADQRGYPGVRVIRDIYPGCGPLGGIHAGLKAAGTPYIFVTGCDMPFVRAELMACLLDHAPGYDLVIPRKGEYVEPLFAVYGKGCIGPAENMLREKKYNIRGFFPEVRVKYIDRKEMEQCAGSDRCFINVNTPEELAEARRMSEDGEV</sequence>
<dbReference type="GO" id="GO:1902758">
    <property type="term" value="P:bis(molybdopterin guanine dinucleotide)molybdenum biosynthetic process"/>
    <property type="evidence" value="ECO:0007669"/>
    <property type="project" value="TreeGrafter"/>
</dbReference>
<proteinExistence type="inferred from homology"/>
<evidence type="ECO:0000256" key="8">
    <source>
        <dbReference type="HAMAP-Rule" id="MF_00316"/>
    </source>
</evidence>
<reference evidence="11" key="1">
    <citation type="submission" date="2018-02" db="EMBL/GenBank/DDBJ databases">
        <title>Genome sequence of Desulfocucumis palustris strain NAW-5.</title>
        <authorList>
            <person name="Watanabe M."/>
            <person name="Kojima H."/>
            <person name="Fukui M."/>
        </authorList>
    </citation>
    <scope>NUCLEOTIDE SEQUENCE [LARGE SCALE GENOMIC DNA]</scope>
    <source>
        <strain evidence="11">NAW-5</strain>
    </source>
</reference>
<evidence type="ECO:0000256" key="6">
    <source>
        <dbReference type="ARBA" id="ARBA00023134"/>
    </source>
</evidence>
<keyword evidence="3 8" id="KW-0479">Metal-binding</keyword>
<dbReference type="OrthoDB" id="9788394at2"/>
<evidence type="ECO:0000256" key="4">
    <source>
        <dbReference type="ARBA" id="ARBA00022741"/>
    </source>
</evidence>
<dbReference type="Gene3D" id="3.90.550.10">
    <property type="entry name" value="Spore Coat Polysaccharide Biosynthesis Protein SpsA, Chain A"/>
    <property type="match status" value="1"/>
</dbReference>
<comment type="caution">
    <text evidence="10">The sequence shown here is derived from an EMBL/GenBank/DDBJ whole genome shotgun (WGS) entry which is preliminary data.</text>
</comment>
<dbReference type="EC" id="2.7.7.77" evidence="8"/>
<evidence type="ECO:0000313" key="11">
    <source>
        <dbReference type="Proteomes" id="UP000239549"/>
    </source>
</evidence>
<comment type="subcellular location">
    <subcellularLocation>
        <location evidence="8">Cytoplasm</location>
    </subcellularLocation>
</comment>
<dbReference type="CDD" id="cd02503">
    <property type="entry name" value="MobA"/>
    <property type="match status" value="1"/>
</dbReference>
<dbReference type="PANTHER" id="PTHR19136">
    <property type="entry name" value="MOLYBDENUM COFACTOR GUANYLYLTRANSFERASE"/>
    <property type="match status" value="1"/>
</dbReference>
<dbReference type="InterPro" id="IPR013482">
    <property type="entry name" value="Molybde_CF_guanTrfase"/>
</dbReference>
<evidence type="ECO:0000256" key="2">
    <source>
        <dbReference type="ARBA" id="ARBA00022679"/>
    </source>
</evidence>
<dbReference type="AlphaFoldDB" id="A0A2L2XCY8"/>
<keyword evidence="5 8" id="KW-0460">Magnesium</keyword>
<comment type="caution">
    <text evidence="8">Lacks conserved residue(s) required for the propagation of feature annotation.</text>
</comment>
<comment type="catalytic activity">
    <reaction evidence="8">
        <text>Mo-molybdopterin + GTP + H(+) = Mo-molybdopterin guanine dinucleotide + diphosphate</text>
        <dbReference type="Rhea" id="RHEA:34243"/>
        <dbReference type="ChEBI" id="CHEBI:15378"/>
        <dbReference type="ChEBI" id="CHEBI:33019"/>
        <dbReference type="ChEBI" id="CHEBI:37565"/>
        <dbReference type="ChEBI" id="CHEBI:71302"/>
        <dbReference type="ChEBI" id="CHEBI:71310"/>
        <dbReference type="EC" id="2.7.7.77"/>
    </reaction>
</comment>
<evidence type="ECO:0000256" key="5">
    <source>
        <dbReference type="ARBA" id="ARBA00022842"/>
    </source>
</evidence>
<evidence type="ECO:0000259" key="9">
    <source>
        <dbReference type="Pfam" id="PF12804"/>
    </source>
</evidence>
<dbReference type="GO" id="GO:0005525">
    <property type="term" value="F:GTP binding"/>
    <property type="evidence" value="ECO:0007669"/>
    <property type="project" value="UniProtKB-UniRule"/>
</dbReference>
<dbReference type="PANTHER" id="PTHR19136:SF81">
    <property type="entry name" value="MOLYBDENUM COFACTOR GUANYLYLTRANSFERASE"/>
    <property type="match status" value="1"/>
</dbReference>
<accession>A0A2L2XCY8</accession>
<feature type="binding site" evidence="8">
    <location>
        <position position="98"/>
    </location>
    <ligand>
        <name>Mg(2+)</name>
        <dbReference type="ChEBI" id="CHEBI:18420"/>
    </ligand>
</feature>
<feature type="binding site" evidence="8">
    <location>
        <position position="24"/>
    </location>
    <ligand>
        <name>GTP</name>
        <dbReference type="ChEBI" id="CHEBI:37565"/>
    </ligand>
</feature>
<keyword evidence="6 8" id="KW-0342">GTP-binding</keyword>
<organism evidence="10 11">
    <name type="scientific">Desulfocucumis palustris</name>
    <dbReference type="NCBI Taxonomy" id="1898651"/>
    <lineage>
        <taxon>Bacteria</taxon>
        <taxon>Bacillati</taxon>
        <taxon>Bacillota</taxon>
        <taxon>Clostridia</taxon>
        <taxon>Eubacteriales</taxon>
        <taxon>Desulfocucumaceae</taxon>
        <taxon>Desulfocucumis</taxon>
    </lineage>
</organism>
<feature type="binding site" evidence="8">
    <location>
        <position position="69"/>
    </location>
    <ligand>
        <name>GTP</name>
        <dbReference type="ChEBI" id="CHEBI:37565"/>
    </ligand>
</feature>
<feature type="binding site" evidence="8">
    <location>
        <position position="98"/>
    </location>
    <ligand>
        <name>GTP</name>
        <dbReference type="ChEBI" id="CHEBI:37565"/>
    </ligand>
</feature>
<evidence type="ECO:0000256" key="3">
    <source>
        <dbReference type="ARBA" id="ARBA00022723"/>
    </source>
</evidence>
<keyword evidence="11" id="KW-1185">Reference proteome</keyword>
<keyword evidence="7 8" id="KW-0501">Molybdenum cofactor biosynthesis</keyword>
<dbReference type="Proteomes" id="UP000239549">
    <property type="component" value="Unassembled WGS sequence"/>
</dbReference>
<comment type="cofactor">
    <cofactor evidence="8">
        <name>Mg(2+)</name>
        <dbReference type="ChEBI" id="CHEBI:18420"/>
    </cofactor>
</comment>
<comment type="domain">
    <text evidence="8">The N-terminal domain determines nucleotide recognition and specific binding, while the C-terminal domain determines the specific binding to the target protein.</text>
</comment>
<dbReference type="InterPro" id="IPR025877">
    <property type="entry name" value="MobA-like_NTP_Trfase"/>
</dbReference>
<name>A0A2L2XCY8_9FIRM</name>
<comment type="similarity">
    <text evidence="8">Belongs to the MobA family.</text>
</comment>
<evidence type="ECO:0000256" key="7">
    <source>
        <dbReference type="ARBA" id="ARBA00023150"/>
    </source>
</evidence>
<keyword evidence="1 8" id="KW-0963">Cytoplasm</keyword>
<dbReference type="SUPFAM" id="SSF53448">
    <property type="entry name" value="Nucleotide-diphospho-sugar transferases"/>
    <property type="match status" value="1"/>
</dbReference>
<dbReference type="GO" id="GO:0061603">
    <property type="term" value="F:molybdenum cofactor guanylyltransferase activity"/>
    <property type="evidence" value="ECO:0007669"/>
    <property type="project" value="UniProtKB-EC"/>
</dbReference>
<dbReference type="InterPro" id="IPR029044">
    <property type="entry name" value="Nucleotide-diphossugar_trans"/>
</dbReference>
<dbReference type="Pfam" id="PF12804">
    <property type="entry name" value="NTP_transf_3"/>
    <property type="match status" value="1"/>
</dbReference>
<keyword evidence="2 8" id="KW-0808">Transferase</keyword>